<dbReference type="AlphaFoldDB" id="V5E037"/>
<sequence>MLFSGPAKAHKQFKMSLTLKLRLPHSILPENLPLILGINPKQLPLA</sequence>
<accession>V5E037</accession>
<comment type="caution">
    <text evidence="1">The sequence shown here is derived from an EMBL/GenBank/DDBJ whole genome shotgun (WGS) entry which is preliminary data.</text>
</comment>
<keyword evidence="2" id="KW-1185">Reference proteome</keyword>
<proteinExistence type="predicted"/>
<organism evidence="1 2">
    <name type="scientific">Methyloglobulus morosus KoM1</name>
    <dbReference type="NCBI Taxonomy" id="1116472"/>
    <lineage>
        <taxon>Bacteria</taxon>
        <taxon>Pseudomonadati</taxon>
        <taxon>Pseudomonadota</taxon>
        <taxon>Gammaproteobacteria</taxon>
        <taxon>Methylococcales</taxon>
        <taxon>Methylococcaceae</taxon>
        <taxon>Methyloglobulus</taxon>
    </lineage>
</organism>
<dbReference type="EMBL" id="AYLO01000042">
    <property type="protein sequence ID" value="ESS72911.1"/>
    <property type="molecule type" value="Genomic_DNA"/>
</dbReference>
<dbReference type="STRING" id="1116472.MGMO_43c00200"/>
<evidence type="ECO:0000313" key="2">
    <source>
        <dbReference type="Proteomes" id="UP000017842"/>
    </source>
</evidence>
<protein>
    <submittedName>
        <fullName evidence="1">Uncharacterized protein</fullName>
    </submittedName>
</protein>
<evidence type="ECO:0000313" key="1">
    <source>
        <dbReference type="EMBL" id="ESS72911.1"/>
    </source>
</evidence>
<reference evidence="1 2" key="1">
    <citation type="journal article" date="2013" name="Genome Announc.">
        <title>Draft Genome Sequence of the Methanotrophic Gammaproteobacterium Methyloglobulus morosus DSM 22980 Strain KoM1.</title>
        <authorList>
            <person name="Poehlein A."/>
            <person name="Deutzmann J.S."/>
            <person name="Daniel R."/>
            <person name="Simeonova D.D."/>
        </authorList>
    </citation>
    <scope>NUCLEOTIDE SEQUENCE [LARGE SCALE GENOMIC DNA]</scope>
    <source>
        <strain evidence="1 2">KoM1</strain>
    </source>
</reference>
<gene>
    <name evidence="1" type="ORF">MGMO_43c00200</name>
</gene>
<name>V5E037_9GAMM</name>
<dbReference type="Proteomes" id="UP000017842">
    <property type="component" value="Unassembled WGS sequence"/>
</dbReference>